<name>A0AAV1EDQ6_OLDCO</name>
<sequence>MTKSLAAATYEVPDVKLEEEEEVGGGHVDIPKDIIFTILAELPDEIYIMVQFPDSYKALLVFSVGEERFRFIHFPKQDTDAKYGFKWSVIEVREWVALMKMHQGIDIWRLIINNADNHSEEECWEKISIPTYPKFVEPSQERLQLDVGCAINSRENLVQLMELEEEGKTYCYCWDIKEGKFRKNPKLNYFTGHVYREIYSKHVETLFDPAVRPKSSQG</sequence>
<dbReference type="AlphaFoldDB" id="A0AAV1EDQ6"/>
<gene>
    <name evidence="1" type="ORF">OLC1_LOCUS23818</name>
</gene>
<dbReference type="EMBL" id="OX459126">
    <property type="protein sequence ID" value="CAI9117819.1"/>
    <property type="molecule type" value="Genomic_DNA"/>
</dbReference>
<dbReference type="Proteomes" id="UP001161247">
    <property type="component" value="Chromosome 9"/>
</dbReference>
<evidence type="ECO:0000313" key="1">
    <source>
        <dbReference type="EMBL" id="CAI9117819.1"/>
    </source>
</evidence>
<keyword evidence="2" id="KW-1185">Reference proteome</keyword>
<reference evidence="1" key="1">
    <citation type="submission" date="2023-03" db="EMBL/GenBank/DDBJ databases">
        <authorList>
            <person name="Julca I."/>
        </authorList>
    </citation>
    <scope>NUCLEOTIDE SEQUENCE</scope>
</reference>
<protein>
    <submittedName>
        <fullName evidence="1">OLC1v1019304C1</fullName>
    </submittedName>
</protein>
<accession>A0AAV1EDQ6</accession>
<organism evidence="1 2">
    <name type="scientific">Oldenlandia corymbosa var. corymbosa</name>
    <dbReference type="NCBI Taxonomy" id="529605"/>
    <lineage>
        <taxon>Eukaryota</taxon>
        <taxon>Viridiplantae</taxon>
        <taxon>Streptophyta</taxon>
        <taxon>Embryophyta</taxon>
        <taxon>Tracheophyta</taxon>
        <taxon>Spermatophyta</taxon>
        <taxon>Magnoliopsida</taxon>
        <taxon>eudicotyledons</taxon>
        <taxon>Gunneridae</taxon>
        <taxon>Pentapetalae</taxon>
        <taxon>asterids</taxon>
        <taxon>lamiids</taxon>
        <taxon>Gentianales</taxon>
        <taxon>Rubiaceae</taxon>
        <taxon>Rubioideae</taxon>
        <taxon>Spermacoceae</taxon>
        <taxon>Hedyotis-Oldenlandia complex</taxon>
        <taxon>Oldenlandia</taxon>
    </lineage>
</organism>
<proteinExistence type="predicted"/>
<evidence type="ECO:0000313" key="2">
    <source>
        <dbReference type="Proteomes" id="UP001161247"/>
    </source>
</evidence>